<sequence length="67" mass="7809">MICSSFKNRKHKKFSRVVVNELGGQYEEVFNNVKLALRNRPIRHEAVSKLESATQSLVPNSDRYLFQ</sequence>
<gene>
    <name evidence="1" type="ORF">QVD17_20483</name>
</gene>
<evidence type="ECO:0000313" key="2">
    <source>
        <dbReference type="Proteomes" id="UP001229421"/>
    </source>
</evidence>
<reference evidence="1" key="1">
    <citation type="journal article" date="2023" name="bioRxiv">
        <title>Improved chromosome-level genome assembly for marigold (Tagetes erecta).</title>
        <authorList>
            <person name="Jiang F."/>
            <person name="Yuan L."/>
            <person name="Wang S."/>
            <person name="Wang H."/>
            <person name="Xu D."/>
            <person name="Wang A."/>
            <person name="Fan W."/>
        </authorList>
    </citation>
    <scope>NUCLEOTIDE SEQUENCE</scope>
    <source>
        <strain evidence="1">WSJ</strain>
        <tissue evidence="1">Leaf</tissue>
    </source>
</reference>
<name>A0AAD8KP85_TARER</name>
<accession>A0AAD8KP85</accession>
<keyword evidence="2" id="KW-1185">Reference proteome</keyword>
<evidence type="ECO:0000313" key="1">
    <source>
        <dbReference type="EMBL" id="KAK1425138.1"/>
    </source>
</evidence>
<comment type="caution">
    <text evidence="1">The sequence shown here is derived from an EMBL/GenBank/DDBJ whole genome shotgun (WGS) entry which is preliminary data.</text>
</comment>
<protein>
    <submittedName>
        <fullName evidence="1">Uncharacterized protein</fullName>
    </submittedName>
</protein>
<organism evidence="1 2">
    <name type="scientific">Tagetes erecta</name>
    <name type="common">African marigold</name>
    <dbReference type="NCBI Taxonomy" id="13708"/>
    <lineage>
        <taxon>Eukaryota</taxon>
        <taxon>Viridiplantae</taxon>
        <taxon>Streptophyta</taxon>
        <taxon>Embryophyta</taxon>
        <taxon>Tracheophyta</taxon>
        <taxon>Spermatophyta</taxon>
        <taxon>Magnoliopsida</taxon>
        <taxon>eudicotyledons</taxon>
        <taxon>Gunneridae</taxon>
        <taxon>Pentapetalae</taxon>
        <taxon>asterids</taxon>
        <taxon>campanulids</taxon>
        <taxon>Asterales</taxon>
        <taxon>Asteraceae</taxon>
        <taxon>Asteroideae</taxon>
        <taxon>Heliantheae alliance</taxon>
        <taxon>Tageteae</taxon>
        <taxon>Tagetes</taxon>
    </lineage>
</organism>
<dbReference type="AlphaFoldDB" id="A0AAD8KP85"/>
<proteinExistence type="predicted"/>
<dbReference type="Proteomes" id="UP001229421">
    <property type="component" value="Unassembled WGS sequence"/>
</dbReference>
<dbReference type="EMBL" id="JAUHHV010000005">
    <property type="protein sequence ID" value="KAK1425138.1"/>
    <property type="molecule type" value="Genomic_DNA"/>
</dbReference>